<dbReference type="InterPro" id="IPR036390">
    <property type="entry name" value="WH_DNA-bd_sf"/>
</dbReference>
<dbReference type="Proteomes" id="UP000000759">
    <property type="component" value="Chromosome 1"/>
</dbReference>
<evidence type="ECO:0000256" key="2">
    <source>
        <dbReference type="ARBA" id="ARBA00023125"/>
    </source>
</evidence>
<dbReference type="InterPro" id="IPR000232">
    <property type="entry name" value="HSF_DNA-bd"/>
</dbReference>
<dbReference type="STRING" id="556484.B7FQG4"/>
<feature type="domain" description="HSF-type DNA-binding" evidence="6">
    <location>
        <begin position="28"/>
        <end position="131"/>
    </location>
</feature>
<dbReference type="PANTHER" id="PTHR10015:SF427">
    <property type="entry name" value="HEAT SHOCK FACTOR PROTEIN"/>
    <property type="match status" value="1"/>
</dbReference>
<comment type="subcellular location">
    <subcellularLocation>
        <location evidence="1">Nucleus</location>
    </subcellularLocation>
</comment>
<dbReference type="GO" id="GO:0005634">
    <property type="term" value="C:nucleus"/>
    <property type="evidence" value="ECO:0007669"/>
    <property type="project" value="UniProtKB-SubCell"/>
</dbReference>
<dbReference type="HOGENOM" id="CLU_1117560_0_0_1"/>
<dbReference type="PaxDb" id="2850-Phatr43051"/>
<dbReference type="SUPFAM" id="SSF46785">
    <property type="entry name" value="Winged helix' DNA-binding domain"/>
    <property type="match status" value="1"/>
</dbReference>
<comment type="similarity">
    <text evidence="4">Belongs to the HSF family.</text>
</comment>
<keyword evidence="2" id="KW-0238">DNA-binding</keyword>
<protein>
    <recommendedName>
        <fullName evidence="6">HSF-type DNA-binding domain-containing protein</fullName>
    </recommendedName>
</protein>
<dbReference type="EMBL" id="CM000605">
    <property type="protein sequence ID" value="EEC51861.1"/>
    <property type="molecule type" value="Genomic_DNA"/>
</dbReference>
<sequence>MSVSSATTSSNESPLSTFSFPRTGKRGVPQQFPRRLYEMLDSETKLIQSTPDHPKIIAWSDSGTAFRIFDAVEFAASVLPKYFRTRKFSSFQRNLNLYGFTKVRRGPDADFYAHPSFLQDTPDGLLNLRKMSPASRRRLVKESKASTPTATDRKTRWEGSRSVSPSPPTSDSSDWGSPIQSSKPAVDLLTRSMPQWTNIPSLAPESRNISFNAVRKPILPPIRKVSMGDRGRLDLLAFALETQAFAEAN</sequence>
<dbReference type="PANTHER" id="PTHR10015">
    <property type="entry name" value="HEAT SHOCK TRANSCRIPTION FACTOR"/>
    <property type="match status" value="1"/>
</dbReference>
<evidence type="ECO:0000259" key="6">
    <source>
        <dbReference type="SMART" id="SM00415"/>
    </source>
</evidence>
<evidence type="ECO:0000256" key="1">
    <source>
        <dbReference type="ARBA" id="ARBA00004123"/>
    </source>
</evidence>
<dbReference type="OrthoDB" id="60033at2759"/>
<dbReference type="InterPro" id="IPR036388">
    <property type="entry name" value="WH-like_DNA-bd_sf"/>
</dbReference>
<feature type="compositionally biased region" description="Low complexity" evidence="5">
    <location>
        <begin position="1"/>
        <end position="16"/>
    </location>
</feature>
<evidence type="ECO:0000313" key="8">
    <source>
        <dbReference type="Proteomes" id="UP000000759"/>
    </source>
</evidence>
<dbReference type="GO" id="GO:0043565">
    <property type="term" value="F:sequence-specific DNA binding"/>
    <property type="evidence" value="ECO:0007669"/>
    <property type="project" value="InterPro"/>
</dbReference>
<evidence type="ECO:0000313" key="7">
    <source>
        <dbReference type="EMBL" id="EEC51861.1"/>
    </source>
</evidence>
<dbReference type="SMART" id="SM00415">
    <property type="entry name" value="HSF"/>
    <property type="match status" value="1"/>
</dbReference>
<keyword evidence="3" id="KW-0539">Nucleus</keyword>
<keyword evidence="8" id="KW-1185">Reference proteome</keyword>
<dbReference type="Pfam" id="PF00447">
    <property type="entry name" value="HSF_DNA-bind"/>
    <property type="match status" value="1"/>
</dbReference>
<organism evidence="7 8">
    <name type="scientific">Phaeodactylum tricornutum (strain CCAP 1055/1)</name>
    <dbReference type="NCBI Taxonomy" id="556484"/>
    <lineage>
        <taxon>Eukaryota</taxon>
        <taxon>Sar</taxon>
        <taxon>Stramenopiles</taxon>
        <taxon>Ochrophyta</taxon>
        <taxon>Bacillariophyta</taxon>
        <taxon>Bacillariophyceae</taxon>
        <taxon>Bacillariophycidae</taxon>
        <taxon>Naviculales</taxon>
        <taxon>Phaeodactylaceae</taxon>
        <taxon>Phaeodactylum</taxon>
    </lineage>
</organism>
<dbReference type="AlphaFoldDB" id="B7FQG4"/>
<reference evidence="8" key="2">
    <citation type="submission" date="2008-08" db="EMBL/GenBank/DDBJ databases">
        <authorList>
            <consortium name="Diatom Consortium"/>
            <person name="Grigoriev I."/>
            <person name="Grimwood J."/>
            <person name="Kuo A."/>
            <person name="Otillar R.P."/>
            <person name="Salamov A."/>
            <person name="Detter J.C."/>
            <person name="Lindquist E."/>
            <person name="Shapiro H."/>
            <person name="Lucas S."/>
            <person name="Glavina del Rio T."/>
            <person name="Pitluck S."/>
            <person name="Rokhsar D."/>
            <person name="Bowler C."/>
        </authorList>
    </citation>
    <scope>GENOME REANNOTATION</scope>
    <source>
        <strain evidence="8">CCAP 1055/1</strain>
    </source>
</reference>
<accession>B7FQG4</accession>
<dbReference type="GeneID" id="7196246"/>
<feature type="compositionally biased region" description="Low complexity" evidence="5">
    <location>
        <begin position="160"/>
        <end position="178"/>
    </location>
</feature>
<dbReference type="PRINTS" id="PR00056">
    <property type="entry name" value="HSFDOMAIN"/>
</dbReference>
<dbReference type="GO" id="GO:0003700">
    <property type="term" value="F:DNA-binding transcription factor activity"/>
    <property type="evidence" value="ECO:0007669"/>
    <property type="project" value="InterPro"/>
</dbReference>
<gene>
    <name evidence="7" type="ORF">PHATRDRAFT_43051</name>
</gene>
<reference evidence="7 8" key="1">
    <citation type="journal article" date="2008" name="Nature">
        <title>The Phaeodactylum genome reveals the evolutionary history of diatom genomes.</title>
        <authorList>
            <person name="Bowler C."/>
            <person name="Allen A.E."/>
            <person name="Badger J.H."/>
            <person name="Grimwood J."/>
            <person name="Jabbari K."/>
            <person name="Kuo A."/>
            <person name="Maheswari U."/>
            <person name="Martens C."/>
            <person name="Maumus F."/>
            <person name="Otillar R.P."/>
            <person name="Rayko E."/>
            <person name="Salamov A."/>
            <person name="Vandepoele K."/>
            <person name="Beszteri B."/>
            <person name="Gruber A."/>
            <person name="Heijde M."/>
            <person name="Katinka M."/>
            <person name="Mock T."/>
            <person name="Valentin K."/>
            <person name="Verret F."/>
            <person name="Berges J.A."/>
            <person name="Brownlee C."/>
            <person name="Cadoret J.P."/>
            <person name="Chiovitti A."/>
            <person name="Choi C.J."/>
            <person name="Coesel S."/>
            <person name="De Martino A."/>
            <person name="Detter J.C."/>
            <person name="Durkin C."/>
            <person name="Falciatore A."/>
            <person name="Fournet J."/>
            <person name="Haruta M."/>
            <person name="Huysman M.J."/>
            <person name="Jenkins B.D."/>
            <person name="Jiroutova K."/>
            <person name="Jorgensen R.E."/>
            <person name="Joubert Y."/>
            <person name="Kaplan A."/>
            <person name="Kroger N."/>
            <person name="Kroth P.G."/>
            <person name="La Roche J."/>
            <person name="Lindquist E."/>
            <person name="Lommer M."/>
            <person name="Martin-Jezequel V."/>
            <person name="Lopez P.J."/>
            <person name="Lucas S."/>
            <person name="Mangogna M."/>
            <person name="McGinnis K."/>
            <person name="Medlin L.K."/>
            <person name="Montsant A."/>
            <person name="Oudot-Le Secq M.P."/>
            <person name="Napoli C."/>
            <person name="Obornik M."/>
            <person name="Parker M.S."/>
            <person name="Petit J.L."/>
            <person name="Porcel B.M."/>
            <person name="Poulsen N."/>
            <person name="Robison M."/>
            <person name="Rychlewski L."/>
            <person name="Rynearson T.A."/>
            <person name="Schmutz J."/>
            <person name="Shapiro H."/>
            <person name="Siaut M."/>
            <person name="Stanley M."/>
            <person name="Sussman M.R."/>
            <person name="Taylor A.R."/>
            <person name="Vardi A."/>
            <person name="von Dassow P."/>
            <person name="Vyverman W."/>
            <person name="Willis A."/>
            <person name="Wyrwicz L.S."/>
            <person name="Rokhsar D.S."/>
            <person name="Weissenbach J."/>
            <person name="Armbrust E.V."/>
            <person name="Green B.R."/>
            <person name="Van de Peer Y."/>
            <person name="Grigoriev I.V."/>
        </authorList>
    </citation>
    <scope>NUCLEOTIDE SEQUENCE [LARGE SCALE GENOMIC DNA]</scope>
    <source>
        <strain evidence="7 8">CCAP 1055/1</strain>
    </source>
</reference>
<evidence type="ECO:0000256" key="5">
    <source>
        <dbReference type="SAM" id="MobiDB-lite"/>
    </source>
</evidence>
<feature type="region of interest" description="Disordered" evidence="5">
    <location>
        <begin position="135"/>
        <end position="181"/>
    </location>
</feature>
<dbReference type="RefSeq" id="XP_002177398.1">
    <property type="nucleotide sequence ID" value="XM_002177362.1"/>
</dbReference>
<evidence type="ECO:0000256" key="3">
    <source>
        <dbReference type="ARBA" id="ARBA00023242"/>
    </source>
</evidence>
<name>B7FQG4_PHATC</name>
<dbReference type="InParanoid" id="B7FQG4"/>
<dbReference type="KEGG" id="pti:PHATRDRAFT_43051"/>
<evidence type="ECO:0000256" key="4">
    <source>
        <dbReference type="RuleBase" id="RU004020"/>
    </source>
</evidence>
<dbReference type="eggNOG" id="KOG0627">
    <property type="taxonomic scope" value="Eukaryota"/>
</dbReference>
<dbReference type="Gene3D" id="1.10.10.10">
    <property type="entry name" value="Winged helix-like DNA-binding domain superfamily/Winged helix DNA-binding domain"/>
    <property type="match status" value="1"/>
</dbReference>
<feature type="region of interest" description="Disordered" evidence="5">
    <location>
        <begin position="1"/>
        <end position="27"/>
    </location>
</feature>
<proteinExistence type="inferred from homology"/>